<keyword evidence="5 7" id="KW-0862">Zinc</keyword>
<feature type="binding site" evidence="7">
    <location>
        <position position="144"/>
    </location>
    <ligand>
        <name>Zn(2+)</name>
        <dbReference type="ChEBI" id="CHEBI:29105"/>
    </ligand>
</feature>
<dbReference type="NCBIfam" id="TIGR00240">
    <property type="entry name" value="ATCase_reg"/>
    <property type="match status" value="1"/>
</dbReference>
<dbReference type="InterPro" id="IPR020545">
    <property type="entry name" value="Asp_carbamoyltransf_reg_N"/>
</dbReference>
<gene>
    <name evidence="7" type="primary">pyrI</name>
    <name evidence="10" type="ordered locus">Igag_1401</name>
</gene>
<dbReference type="GO" id="GO:0006221">
    <property type="term" value="P:pyrimidine nucleotide biosynthetic process"/>
    <property type="evidence" value="ECO:0007669"/>
    <property type="project" value="UniProtKB-UniRule"/>
</dbReference>
<dbReference type="Pfam" id="PF01948">
    <property type="entry name" value="PyrI"/>
    <property type="match status" value="1"/>
</dbReference>
<evidence type="ECO:0000256" key="2">
    <source>
        <dbReference type="ARBA" id="ARBA00010498"/>
    </source>
</evidence>
<dbReference type="PANTHER" id="PTHR35805">
    <property type="entry name" value="ASPARTATE CARBAMOYLTRANSFERASE REGULATORY CHAIN"/>
    <property type="match status" value="1"/>
</dbReference>
<dbReference type="EMBL" id="CP002098">
    <property type="protein sequence ID" value="ADM28204.1"/>
    <property type="molecule type" value="Genomic_DNA"/>
</dbReference>
<protein>
    <recommendedName>
        <fullName evidence="3 7">Aspartate carbamoyltransferase regulatory chain</fullName>
    </recommendedName>
</protein>
<proteinExistence type="inferred from homology"/>
<dbReference type="GO" id="GO:0009347">
    <property type="term" value="C:aspartate carbamoyltransferase complex"/>
    <property type="evidence" value="ECO:0007669"/>
    <property type="project" value="InterPro"/>
</dbReference>
<keyword evidence="6 7" id="KW-0665">Pyrimidine biosynthesis</keyword>
<evidence type="ECO:0000259" key="9">
    <source>
        <dbReference type="Pfam" id="PF02748"/>
    </source>
</evidence>
<dbReference type="Pfam" id="PF02748">
    <property type="entry name" value="PyrI_C"/>
    <property type="match status" value="1"/>
</dbReference>
<dbReference type="SUPFAM" id="SSF54893">
    <property type="entry name" value="Aspartate carbamoyltransferase, Regulatory-chain, N-terminal domain"/>
    <property type="match status" value="1"/>
</dbReference>
<evidence type="ECO:0000259" key="8">
    <source>
        <dbReference type="Pfam" id="PF01948"/>
    </source>
</evidence>
<dbReference type="Gene3D" id="3.30.70.140">
    <property type="entry name" value="Aspartate carbamoyltransferase regulatory subunit, N-terminal domain"/>
    <property type="match status" value="1"/>
</dbReference>
<evidence type="ECO:0000256" key="6">
    <source>
        <dbReference type="ARBA" id="ARBA00022975"/>
    </source>
</evidence>
<dbReference type="HOGENOM" id="CLU_128576_0_0_2"/>
<dbReference type="PANTHER" id="PTHR35805:SF1">
    <property type="entry name" value="ASPARTATE CARBAMOYLTRANSFERASE REGULATORY CHAIN"/>
    <property type="match status" value="1"/>
</dbReference>
<dbReference type="STRING" id="583356.Igag_1401"/>
<dbReference type="SUPFAM" id="SSF57825">
    <property type="entry name" value="Aspartate carbamoyltransferase, Regulatory-chain, C-terminal domain"/>
    <property type="match status" value="1"/>
</dbReference>
<dbReference type="Proteomes" id="UP000001304">
    <property type="component" value="Chromosome"/>
</dbReference>
<evidence type="ECO:0000313" key="10">
    <source>
        <dbReference type="EMBL" id="ADM28204.1"/>
    </source>
</evidence>
<dbReference type="GO" id="GO:0046872">
    <property type="term" value="F:metal ion binding"/>
    <property type="evidence" value="ECO:0007669"/>
    <property type="project" value="UniProtKB-KW"/>
</dbReference>
<sequence>MNESVSTLIVSKIMNGTVIDHIPAGKALDILNVLNIKGSEGLRIAVLMNVESKKLGRKDIIKIEQKKLTPTEVNVIALIAPTATINIIENFLVVSKYRVEIPEVIEGILRCTNPTCISNKGGEPIRSRFKVISREPLKIQCVYCGSFVDKDDIPKLIIRKS</sequence>
<dbReference type="InterPro" id="IPR036792">
    <property type="entry name" value="Asp_carbatrfase_reg_C_sf"/>
</dbReference>
<feature type="binding site" evidence="7">
    <location>
        <position position="116"/>
    </location>
    <ligand>
        <name>Zn(2+)</name>
        <dbReference type="ChEBI" id="CHEBI:29105"/>
    </ligand>
</feature>
<dbReference type="InterPro" id="IPR036793">
    <property type="entry name" value="Asp_carbatrfase_reg_N_sf"/>
</dbReference>
<evidence type="ECO:0000256" key="5">
    <source>
        <dbReference type="ARBA" id="ARBA00022833"/>
    </source>
</evidence>
<keyword evidence="4 7" id="KW-0479">Metal-binding</keyword>
<feature type="domain" description="Aspartate carbamoyltransferase regulatory subunit N-terminal" evidence="8">
    <location>
        <begin position="9"/>
        <end position="100"/>
    </location>
</feature>
<keyword evidence="11" id="KW-1185">Reference proteome</keyword>
<dbReference type="InterPro" id="IPR002801">
    <property type="entry name" value="Asp_carbamoylTrfase_reg"/>
</dbReference>
<dbReference type="Gene3D" id="2.30.30.20">
    <property type="entry name" value="Aspartate carbamoyltransferase regulatory subunit, C-terminal domain"/>
    <property type="match status" value="1"/>
</dbReference>
<dbReference type="GO" id="GO:0006207">
    <property type="term" value="P:'de novo' pyrimidine nucleobase biosynthetic process"/>
    <property type="evidence" value="ECO:0007669"/>
    <property type="project" value="InterPro"/>
</dbReference>
<evidence type="ECO:0000256" key="1">
    <source>
        <dbReference type="ARBA" id="ARBA00002565"/>
    </source>
</evidence>
<comment type="cofactor">
    <cofactor evidence="7">
        <name>Zn(2+)</name>
        <dbReference type="ChEBI" id="CHEBI:29105"/>
    </cofactor>
    <text evidence="7">Binds 1 zinc ion per subunit.</text>
</comment>
<dbReference type="KEGG" id="iag:Igag_1401"/>
<comment type="similarity">
    <text evidence="2 7">Belongs to the PyrI family.</text>
</comment>
<evidence type="ECO:0000313" key="11">
    <source>
        <dbReference type="Proteomes" id="UP000001304"/>
    </source>
</evidence>
<feature type="domain" description="Aspartate carbamoyltransferase regulatory subunit C-terminal" evidence="9">
    <location>
        <begin position="105"/>
        <end position="153"/>
    </location>
</feature>
<reference evidence="10 11" key="1">
    <citation type="journal article" date="2010" name="Stand. Genomic Sci.">
        <title>Complete genome sequence of Ignisphaera aggregans type strain (AQ1.S1).</title>
        <authorList>
            <person name="Goker M."/>
            <person name="Held B."/>
            <person name="Lapidus A."/>
            <person name="Nolan M."/>
            <person name="Spring S."/>
            <person name="Yasawong M."/>
            <person name="Lucas S."/>
            <person name="Glavina Del Rio T."/>
            <person name="Tice H."/>
            <person name="Cheng J.F."/>
            <person name="Goodwin L."/>
            <person name="Tapia R."/>
            <person name="Pitluck S."/>
            <person name="Liolios K."/>
            <person name="Ivanova N."/>
            <person name="Mavromatis K."/>
            <person name="Mikhailova N."/>
            <person name="Pati A."/>
            <person name="Chen A."/>
            <person name="Palaniappan K."/>
            <person name="Brambilla E."/>
            <person name="Land M."/>
            <person name="Hauser L."/>
            <person name="Chang Y.J."/>
            <person name="Jeffries C.D."/>
            <person name="Brettin T."/>
            <person name="Detter J.C."/>
            <person name="Han C."/>
            <person name="Rohde M."/>
            <person name="Sikorski J."/>
            <person name="Woyke T."/>
            <person name="Bristow J."/>
            <person name="Eisen J.A."/>
            <person name="Markowitz V."/>
            <person name="Hugenholtz P."/>
            <person name="Kyrpides N.C."/>
            <person name="Klenk H.P."/>
        </authorList>
    </citation>
    <scope>NUCLEOTIDE SEQUENCE [LARGE SCALE GENOMIC DNA]</scope>
    <source>
        <strain evidence="11">DSM 17230 / JCM 13409 / AQ1.S1</strain>
    </source>
</reference>
<organism evidence="10 11">
    <name type="scientific">Ignisphaera aggregans (strain DSM 17230 / JCM 13409 / AQ1.S1)</name>
    <dbReference type="NCBI Taxonomy" id="583356"/>
    <lineage>
        <taxon>Archaea</taxon>
        <taxon>Thermoproteota</taxon>
        <taxon>Thermoprotei</taxon>
        <taxon>Desulfurococcales</taxon>
        <taxon>Desulfurococcaceae</taxon>
        <taxon>Ignisphaera</taxon>
    </lineage>
</organism>
<evidence type="ECO:0000256" key="4">
    <source>
        <dbReference type="ARBA" id="ARBA00022723"/>
    </source>
</evidence>
<dbReference type="AlphaFoldDB" id="E0SQE8"/>
<dbReference type="InterPro" id="IPR020542">
    <property type="entry name" value="Asp_carbamoyltrfase_reg_C"/>
</dbReference>
<evidence type="ECO:0000256" key="7">
    <source>
        <dbReference type="HAMAP-Rule" id="MF_00002"/>
    </source>
</evidence>
<name>E0SQE8_IGNAA</name>
<comment type="function">
    <text evidence="1 7">Involved in allosteric regulation of aspartate carbamoyltransferase.</text>
</comment>
<feature type="binding site" evidence="7">
    <location>
        <position position="111"/>
    </location>
    <ligand>
        <name>Zn(2+)</name>
        <dbReference type="ChEBI" id="CHEBI:29105"/>
    </ligand>
</feature>
<feature type="binding site" evidence="7">
    <location>
        <position position="141"/>
    </location>
    <ligand>
        <name>Zn(2+)</name>
        <dbReference type="ChEBI" id="CHEBI:29105"/>
    </ligand>
</feature>
<dbReference type="HAMAP" id="MF_00002">
    <property type="entry name" value="Asp_carb_tr_reg"/>
    <property type="match status" value="1"/>
</dbReference>
<accession>E0SQE8</accession>
<evidence type="ECO:0000256" key="3">
    <source>
        <dbReference type="ARBA" id="ARBA00021764"/>
    </source>
</evidence>
<dbReference type="GO" id="GO:0016740">
    <property type="term" value="F:transferase activity"/>
    <property type="evidence" value="ECO:0007669"/>
    <property type="project" value="UniProtKB-KW"/>
</dbReference>
<comment type="subunit">
    <text evidence="7">Contains catalytic and regulatory chains.</text>
</comment>
<keyword evidence="10" id="KW-0808">Transferase</keyword>